<evidence type="ECO:0000256" key="10">
    <source>
        <dbReference type="ARBA" id="ARBA00022977"/>
    </source>
</evidence>
<dbReference type="GO" id="GO:0009228">
    <property type="term" value="P:thiamine biosynthetic process"/>
    <property type="evidence" value="ECO:0007669"/>
    <property type="project" value="UniProtKB-KW"/>
</dbReference>
<name>A0A0F2TC07_STRR3</name>
<keyword evidence="10" id="KW-0784">Thiamine biosynthesis</keyword>
<evidence type="ECO:0000256" key="1">
    <source>
        <dbReference type="ARBA" id="ARBA00001946"/>
    </source>
</evidence>
<dbReference type="PATRIC" id="fig|359131.3.peg.5722"/>
<dbReference type="GO" id="GO:0000287">
    <property type="term" value="F:magnesium ion binding"/>
    <property type="evidence" value="ECO:0007669"/>
    <property type="project" value="UniProtKB-ARBA"/>
</dbReference>
<evidence type="ECO:0000259" key="13">
    <source>
        <dbReference type="Pfam" id="PF02779"/>
    </source>
</evidence>
<comment type="cofactor">
    <cofactor evidence="1">
        <name>Mg(2+)</name>
        <dbReference type="ChEBI" id="CHEBI:18420"/>
    </cofactor>
</comment>
<dbReference type="Gene3D" id="3.40.50.920">
    <property type="match status" value="1"/>
</dbReference>
<evidence type="ECO:0000256" key="5">
    <source>
        <dbReference type="ARBA" id="ARBA00011738"/>
    </source>
</evidence>
<dbReference type="GO" id="GO:0019288">
    <property type="term" value="P:isopentenyl diphosphate biosynthetic process, methylerythritol 4-phosphate pathway"/>
    <property type="evidence" value="ECO:0007669"/>
    <property type="project" value="TreeGrafter"/>
</dbReference>
<keyword evidence="11" id="KW-0786">Thiamine pyrophosphate</keyword>
<dbReference type="InterPro" id="IPR005475">
    <property type="entry name" value="Transketolase-like_Pyr-bd"/>
</dbReference>
<evidence type="ECO:0000256" key="12">
    <source>
        <dbReference type="ARBA" id="ARBA00023229"/>
    </source>
</evidence>
<dbReference type="InterPro" id="IPR009014">
    <property type="entry name" value="Transketo_C/PFOR_II"/>
</dbReference>
<comment type="subunit">
    <text evidence="5">Homodimer.</text>
</comment>
<evidence type="ECO:0000256" key="11">
    <source>
        <dbReference type="ARBA" id="ARBA00023052"/>
    </source>
</evidence>
<dbReference type="GO" id="GO:0005829">
    <property type="term" value="C:cytosol"/>
    <property type="evidence" value="ECO:0007669"/>
    <property type="project" value="TreeGrafter"/>
</dbReference>
<dbReference type="PROSITE" id="PS00802">
    <property type="entry name" value="TRANSKETOLASE_2"/>
    <property type="match status" value="1"/>
</dbReference>
<sequence length="215" mass="22150">TGPDGASHHGMWDMSILQVVPGLRLAAPRDADQLRAQLREAVAVDHAPTVIRFPKGTVGPAVPAVERIGGVDVLLRTGPLPEILLVSVGTTAPACLDAARLLLAEGFTATVVDPRWVKPVDPGLAELAAAHRLVVTVEDNGRVGGVGSAVAQALRDADVDVPARVLGLPQEFLAHASRGEILEEAGLTGTGVAAQTAVFAKNLLPTRGANPRHAG</sequence>
<dbReference type="InterPro" id="IPR005477">
    <property type="entry name" value="Dxylulose-5-P_synthase"/>
</dbReference>
<evidence type="ECO:0000256" key="6">
    <source>
        <dbReference type="ARBA" id="ARBA00013150"/>
    </source>
</evidence>
<dbReference type="InterPro" id="IPR033248">
    <property type="entry name" value="Transketolase_C"/>
</dbReference>
<evidence type="ECO:0000256" key="9">
    <source>
        <dbReference type="ARBA" id="ARBA00022842"/>
    </source>
</evidence>
<organism evidence="15 16">
    <name type="scientific">Streptomyces rubellomurinus (strain ATCC 31215)</name>
    <dbReference type="NCBI Taxonomy" id="359131"/>
    <lineage>
        <taxon>Bacteria</taxon>
        <taxon>Bacillati</taxon>
        <taxon>Actinomycetota</taxon>
        <taxon>Actinomycetes</taxon>
        <taxon>Kitasatosporales</taxon>
        <taxon>Streptomycetaceae</taxon>
        <taxon>Streptomyces</taxon>
    </lineage>
</organism>
<comment type="similarity">
    <text evidence="4">Belongs to the transketolase family. DXPS subfamily.</text>
</comment>
<dbReference type="PANTHER" id="PTHR43322:SF5">
    <property type="entry name" value="1-DEOXY-D-XYLULOSE-5-PHOSPHATE SYNTHASE, CHLOROPLASTIC"/>
    <property type="match status" value="1"/>
</dbReference>
<evidence type="ECO:0000256" key="8">
    <source>
        <dbReference type="ARBA" id="ARBA00022723"/>
    </source>
</evidence>
<dbReference type="Pfam" id="PF02779">
    <property type="entry name" value="Transket_pyr"/>
    <property type="match status" value="1"/>
</dbReference>
<dbReference type="GO" id="GO:0016114">
    <property type="term" value="P:terpenoid biosynthetic process"/>
    <property type="evidence" value="ECO:0007669"/>
    <property type="project" value="InterPro"/>
</dbReference>
<dbReference type="FunFam" id="3.40.50.920:FF:000002">
    <property type="entry name" value="1-deoxy-D-xylulose-5-phosphate synthase"/>
    <property type="match status" value="1"/>
</dbReference>
<dbReference type="InterPro" id="IPR020826">
    <property type="entry name" value="Transketolase_BS"/>
</dbReference>
<dbReference type="EC" id="2.2.1.7" evidence="6"/>
<feature type="non-terminal residue" evidence="15">
    <location>
        <position position="1"/>
    </location>
</feature>
<dbReference type="UniPathway" id="UPA00064">
    <property type="reaction ID" value="UER00091"/>
</dbReference>
<keyword evidence="9" id="KW-0460">Magnesium</keyword>
<dbReference type="AlphaFoldDB" id="A0A0F2TC07"/>
<feature type="domain" description="Transketolase C-terminal" evidence="14">
    <location>
        <begin position="81"/>
        <end position="190"/>
    </location>
</feature>
<dbReference type="SUPFAM" id="SSF52922">
    <property type="entry name" value="TK C-terminal domain-like"/>
    <property type="match status" value="1"/>
</dbReference>
<evidence type="ECO:0000256" key="3">
    <source>
        <dbReference type="ARBA" id="ARBA00004980"/>
    </source>
</evidence>
<dbReference type="Pfam" id="PF02780">
    <property type="entry name" value="Transketolase_C"/>
    <property type="match status" value="1"/>
</dbReference>
<comment type="cofactor">
    <cofactor evidence="2">
        <name>thiamine diphosphate</name>
        <dbReference type="ChEBI" id="CHEBI:58937"/>
    </cofactor>
</comment>
<evidence type="ECO:0000256" key="4">
    <source>
        <dbReference type="ARBA" id="ARBA00011081"/>
    </source>
</evidence>
<dbReference type="Gene3D" id="3.40.50.970">
    <property type="match status" value="1"/>
</dbReference>
<dbReference type="PANTHER" id="PTHR43322">
    <property type="entry name" value="1-D-DEOXYXYLULOSE 5-PHOSPHATE SYNTHASE-RELATED"/>
    <property type="match status" value="1"/>
</dbReference>
<evidence type="ECO:0000259" key="14">
    <source>
        <dbReference type="Pfam" id="PF02780"/>
    </source>
</evidence>
<feature type="domain" description="Transketolase-like pyrimidine-binding" evidence="13">
    <location>
        <begin position="2"/>
        <end position="58"/>
    </location>
</feature>
<evidence type="ECO:0000256" key="2">
    <source>
        <dbReference type="ARBA" id="ARBA00001964"/>
    </source>
</evidence>
<gene>
    <name evidence="15" type="ORF">VM95_23560</name>
</gene>
<dbReference type="EMBL" id="JZKH01000053">
    <property type="protein sequence ID" value="KJS60001.1"/>
    <property type="molecule type" value="Genomic_DNA"/>
</dbReference>
<protein>
    <recommendedName>
        <fullName evidence="6">1-deoxy-D-xylulose-5-phosphate synthase</fullName>
        <ecNumber evidence="6">2.2.1.7</ecNumber>
    </recommendedName>
</protein>
<dbReference type="InterPro" id="IPR029061">
    <property type="entry name" value="THDP-binding"/>
</dbReference>
<dbReference type="SUPFAM" id="SSF52518">
    <property type="entry name" value="Thiamin diphosphate-binding fold (THDP-binding)"/>
    <property type="match status" value="1"/>
</dbReference>
<dbReference type="RefSeq" id="WP_045700061.1">
    <property type="nucleotide sequence ID" value="NZ_JZKH01000053.1"/>
</dbReference>
<keyword evidence="8" id="KW-0479">Metal-binding</keyword>
<evidence type="ECO:0000313" key="15">
    <source>
        <dbReference type="EMBL" id="KJS60001.1"/>
    </source>
</evidence>
<dbReference type="Proteomes" id="UP000033699">
    <property type="component" value="Unassembled WGS sequence"/>
</dbReference>
<accession>A0A0F2TC07</accession>
<keyword evidence="7" id="KW-0808">Transferase</keyword>
<comment type="caution">
    <text evidence="15">The sequence shown here is derived from an EMBL/GenBank/DDBJ whole genome shotgun (WGS) entry which is preliminary data.</text>
</comment>
<proteinExistence type="inferred from homology"/>
<keyword evidence="16" id="KW-1185">Reference proteome</keyword>
<evidence type="ECO:0000256" key="7">
    <source>
        <dbReference type="ARBA" id="ARBA00022679"/>
    </source>
</evidence>
<reference evidence="15 16" key="1">
    <citation type="submission" date="2015-02" db="EMBL/GenBank/DDBJ databases">
        <authorList>
            <person name="Ju K.-S."/>
            <person name="Doroghazi J.R."/>
            <person name="Metcalf W."/>
        </authorList>
    </citation>
    <scope>NUCLEOTIDE SEQUENCE [LARGE SCALE GENOMIC DNA]</scope>
    <source>
        <strain evidence="15 16">ATCC 31215</strain>
    </source>
</reference>
<comment type="pathway">
    <text evidence="3">Metabolic intermediate biosynthesis; 1-deoxy-D-xylulose 5-phosphate biosynthesis; 1-deoxy-D-xylulose 5-phosphate from D-glyceraldehyde 3-phosphate and pyruvate: step 1/1.</text>
</comment>
<keyword evidence="12" id="KW-0414">Isoprene biosynthesis</keyword>
<evidence type="ECO:0000313" key="16">
    <source>
        <dbReference type="Proteomes" id="UP000033699"/>
    </source>
</evidence>
<dbReference type="GO" id="GO:0008661">
    <property type="term" value="F:1-deoxy-D-xylulose-5-phosphate synthase activity"/>
    <property type="evidence" value="ECO:0007669"/>
    <property type="project" value="UniProtKB-EC"/>
</dbReference>